<proteinExistence type="inferred from homology"/>
<keyword evidence="4 6" id="KW-0378">Hydrolase</keyword>
<comment type="subunit">
    <text evidence="6">Heterooligomer composed of large and small subunits.</text>
</comment>
<gene>
    <name evidence="6" type="primary">xseB</name>
    <name evidence="8" type="ORF">GND95_01995</name>
</gene>
<dbReference type="GO" id="GO:0008855">
    <property type="term" value="F:exodeoxyribonuclease VII activity"/>
    <property type="evidence" value="ECO:0007669"/>
    <property type="project" value="UniProtKB-UniRule"/>
</dbReference>
<name>A0A7C8LRR2_9FIRM</name>
<evidence type="ECO:0000313" key="9">
    <source>
        <dbReference type="Proteomes" id="UP000483018"/>
    </source>
</evidence>
<evidence type="ECO:0000256" key="2">
    <source>
        <dbReference type="ARBA" id="ARBA00022490"/>
    </source>
</evidence>
<dbReference type="PANTHER" id="PTHR34137">
    <property type="entry name" value="EXODEOXYRIBONUCLEASE 7 SMALL SUBUNIT"/>
    <property type="match status" value="1"/>
</dbReference>
<comment type="subcellular location">
    <subcellularLocation>
        <location evidence="6">Cytoplasm</location>
    </subcellularLocation>
</comment>
<dbReference type="GO" id="GO:0009318">
    <property type="term" value="C:exodeoxyribonuclease VII complex"/>
    <property type="evidence" value="ECO:0007669"/>
    <property type="project" value="UniProtKB-UniRule"/>
</dbReference>
<keyword evidence="9" id="KW-1185">Reference proteome</keyword>
<organism evidence="8 9">
    <name type="scientific">Defluviitalea raffinosedens</name>
    <dbReference type="NCBI Taxonomy" id="1450156"/>
    <lineage>
        <taxon>Bacteria</taxon>
        <taxon>Bacillati</taxon>
        <taxon>Bacillota</taxon>
        <taxon>Clostridia</taxon>
        <taxon>Lachnospirales</taxon>
        <taxon>Defluviitaleaceae</taxon>
        <taxon>Defluviitalea</taxon>
    </lineage>
</organism>
<dbReference type="Gene3D" id="1.10.287.1040">
    <property type="entry name" value="Exonuclease VII, small subunit"/>
    <property type="match status" value="1"/>
</dbReference>
<dbReference type="SUPFAM" id="SSF116842">
    <property type="entry name" value="XseB-like"/>
    <property type="match status" value="1"/>
</dbReference>
<dbReference type="InterPro" id="IPR003761">
    <property type="entry name" value="Exonuc_VII_S"/>
</dbReference>
<evidence type="ECO:0000256" key="4">
    <source>
        <dbReference type="ARBA" id="ARBA00022801"/>
    </source>
</evidence>
<evidence type="ECO:0000313" key="8">
    <source>
        <dbReference type="EMBL" id="KAE9637225.1"/>
    </source>
</evidence>
<feature type="coiled-coil region" evidence="7">
    <location>
        <begin position="62"/>
        <end position="89"/>
    </location>
</feature>
<dbReference type="HAMAP" id="MF_00337">
    <property type="entry name" value="Exonuc_7_S"/>
    <property type="match status" value="1"/>
</dbReference>
<comment type="caution">
    <text evidence="8">The sequence shown here is derived from an EMBL/GenBank/DDBJ whole genome shotgun (WGS) entry which is preliminary data.</text>
</comment>
<evidence type="ECO:0000256" key="6">
    <source>
        <dbReference type="HAMAP-Rule" id="MF_00337"/>
    </source>
</evidence>
<dbReference type="PANTHER" id="PTHR34137:SF1">
    <property type="entry name" value="EXODEOXYRIBONUCLEASE 7 SMALL SUBUNIT"/>
    <property type="match status" value="1"/>
</dbReference>
<evidence type="ECO:0000256" key="5">
    <source>
        <dbReference type="ARBA" id="ARBA00022839"/>
    </source>
</evidence>
<keyword evidence="3 6" id="KW-0540">Nuclease</keyword>
<dbReference type="AlphaFoldDB" id="A0A7C8LRR2"/>
<dbReference type="InterPro" id="IPR037004">
    <property type="entry name" value="Exonuc_VII_ssu_sf"/>
</dbReference>
<reference evidence="8 9" key="1">
    <citation type="submission" date="2019-12" db="EMBL/GenBank/DDBJ databases">
        <title>Defluviitalea raffinosedens, isolated from a biogas fermenter, genome sequencing and characterization.</title>
        <authorList>
            <person name="Rettenmaier R."/>
            <person name="Schneider M."/>
            <person name="Neuhaus K."/>
            <person name="Liebl W."/>
            <person name="Zverlov V."/>
        </authorList>
    </citation>
    <scope>NUCLEOTIDE SEQUENCE [LARGE SCALE GENOMIC DNA]</scope>
    <source>
        <strain evidence="8 9">249c-K6</strain>
    </source>
</reference>
<dbReference type="NCBIfam" id="TIGR01280">
    <property type="entry name" value="xseB"/>
    <property type="match status" value="1"/>
</dbReference>
<protein>
    <recommendedName>
        <fullName evidence="6">Exodeoxyribonuclease 7 small subunit</fullName>
        <ecNumber evidence="6">3.1.11.6</ecNumber>
    </recommendedName>
    <alternativeName>
        <fullName evidence="6">Exodeoxyribonuclease VII small subunit</fullName>
        <shortName evidence="6">Exonuclease VII small subunit</shortName>
    </alternativeName>
</protein>
<accession>A0A7C8LRR2</accession>
<dbReference type="GO" id="GO:0006308">
    <property type="term" value="P:DNA catabolic process"/>
    <property type="evidence" value="ECO:0007669"/>
    <property type="project" value="UniProtKB-UniRule"/>
</dbReference>
<comment type="function">
    <text evidence="6">Bidirectionally degrades single-stranded DNA into large acid-insoluble oligonucleotides, which are then degraded further into small acid-soluble oligonucleotides.</text>
</comment>
<comment type="catalytic activity">
    <reaction evidence="6">
        <text>Exonucleolytic cleavage in either 5'- to 3'- or 3'- to 5'-direction to yield nucleoside 5'-phosphates.</text>
        <dbReference type="EC" id="3.1.11.6"/>
    </reaction>
</comment>
<evidence type="ECO:0000256" key="7">
    <source>
        <dbReference type="SAM" id="Coils"/>
    </source>
</evidence>
<dbReference type="Proteomes" id="UP000483018">
    <property type="component" value="Unassembled WGS sequence"/>
</dbReference>
<keyword evidence="7" id="KW-0175">Coiled coil</keyword>
<evidence type="ECO:0000256" key="3">
    <source>
        <dbReference type="ARBA" id="ARBA00022722"/>
    </source>
</evidence>
<keyword evidence="5 6" id="KW-0269">Exonuclease</keyword>
<dbReference type="GO" id="GO:0005829">
    <property type="term" value="C:cytosol"/>
    <property type="evidence" value="ECO:0007669"/>
    <property type="project" value="TreeGrafter"/>
</dbReference>
<dbReference type="EC" id="3.1.11.6" evidence="6"/>
<comment type="similarity">
    <text evidence="1 6">Belongs to the XseB family.</text>
</comment>
<sequence length="101" mass="12110">MDSFRHVLKEPGRKWRRIMPRKKRLTFEESLERLEELVDILENGDISLEESLNYYKEGIELASLCSKELEEAEKQVMMLQKNAEGKFIEKPYQIEENNNEF</sequence>
<keyword evidence="2 6" id="KW-0963">Cytoplasm</keyword>
<dbReference type="EMBL" id="WSLF01000001">
    <property type="protein sequence ID" value="KAE9637225.1"/>
    <property type="molecule type" value="Genomic_DNA"/>
</dbReference>
<dbReference type="NCBIfam" id="NF002140">
    <property type="entry name" value="PRK00977.1-4"/>
    <property type="match status" value="1"/>
</dbReference>
<dbReference type="Pfam" id="PF02609">
    <property type="entry name" value="Exonuc_VII_S"/>
    <property type="match status" value="1"/>
</dbReference>
<evidence type="ECO:0000256" key="1">
    <source>
        <dbReference type="ARBA" id="ARBA00009998"/>
    </source>
</evidence>